<keyword evidence="9" id="KW-1185">Reference proteome</keyword>
<dbReference type="Pfam" id="PF01435">
    <property type="entry name" value="Peptidase_M48"/>
    <property type="match status" value="1"/>
</dbReference>
<name>A0ABX5MNQ7_9BURK</name>
<evidence type="ECO:0000313" key="8">
    <source>
        <dbReference type="EMBL" id="PXX15860.1"/>
    </source>
</evidence>
<evidence type="ECO:0000256" key="2">
    <source>
        <dbReference type="ARBA" id="ARBA00022723"/>
    </source>
</evidence>
<dbReference type="EMBL" id="QJJV01000009">
    <property type="protein sequence ID" value="PXX15860.1"/>
    <property type="molecule type" value="Genomic_DNA"/>
</dbReference>
<comment type="similarity">
    <text evidence="6">Belongs to the peptidase M48 family.</text>
</comment>
<evidence type="ECO:0000256" key="6">
    <source>
        <dbReference type="RuleBase" id="RU003983"/>
    </source>
</evidence>
<evidence type="ECO:0000256" key="5">
    <source>
        <dbReference type="ARBA" id="ARBA00023049"/>
    </source>
</evidence>
<keyword evidence="4 6" id="KW-0862">Zinc</keyword>
<keyword evidence="5 6" id="KW-0482">Metalloprotease</keyword>
<gene>
    <name evidence="8" type="ORF">C7400_109195</name>
</gene>
<evidence type="ECO:0000313" key="9">
    <source>
        <dbReference type="Proteomes" id="UP000247515"/>
    </source>
</evidence>
<evidence type="ECO:0000256" key="4">
    <source>
        <dbReference type="ARBA" id="ARBA00022833"/>
    </source>
</evidence>
<evidence type="ECO:0000256" key="3">
    <source>
        <dbReference type="ARBA" id="ARBA00022801"/>
    </source>
</evidence>
<proteinExistence type="inferred from homology"/>
<evidence type="ECO:0000259" key="7">
    <source>
        <dbReference type="Pfam" id="PF01435"/>
    </source>
</evidence>
<keyword evidence="1 6" id="KW-0645">Protease</keyword>
<organism evidence="8 9">
    <name type="scientific">Paraburkholderia tropica</name>
    <dbReference type="NCBI Taxonomy" id="92647"/>
    <lineage>
        <taxon>Bacteria</taxon>
        <taxon>Pseudomonadati</taxon>
        <taxon>Pseudomonadota</taxon>
        <taxon>Betaproteobacteria</taxon>
        <taxon>Burkholderiales</taxon>
        <taxon>Burkholderiaceae</taxon>
        <taxon>Paraburkholderia</taxon>
    </lineage>
</organism>
<accession>A0ABX5MNQ7</accession>
<comment type="caution">
    <text evidence="8">The sequence shown here is derived from an EMBL/GenBank/DDBJ whole genome shotgun (WGS) entry which is preliminary data.</text>
</comment>
<reference evidence="8 9" key="1">
    <citation type="submission" date="2018-05" db="EMBL/GenBank/DDBJ databases">
        <title>Genomic Encyclopedia of Type Strains, Phase IV (KMG-V): Genome sequencing to study the core and pangenomes of soil and plant-associated prokaryotes.</title>
        <authorList>
            <person name="Whitman W."/>
        </authorList>
    </citation>
    <scope>NUCLEOTIDE SEQUENCE [LARGE SCALE GENOMIC DNA]</scope>
    <source>
        <strain evidence="8 9">SIr-6563</strain>
    </source>
</reference>
<protein>
    <submittedName>
        <fullName evidence="8">Peptidase M48-like protein</fullName>
    </submittedName>
</protein>
<dbReference type="Proteomes" id="UP000247515">
    <property type="component" value="Unassembled WGS sequence"/>
</dbReference>
<sequence>MKRYVARCTPWGTIQTGDFFRSLTATEKAAVMAHETGHIRNYDTLRRLWWFLTLRVFWDFEWVCARCREQELAADAYVKEQGLAHGMRSFLCRHPQPRSAFHPGTKERLEALNG</sequence>
<keyword evidence="2" id="KW-0479">Metal-binding</keyword>
<dbReference type="RefSeq" id="WP_110327748.1">
    <property type="nucleotide sequence ID" value="NZ_QJJV01000009.1"/>
</dbReference>
<feature type="domain" description="Peptidase M48" evidence="7">
    <location>
        <begin position="23"/>
        <end position="56"/>
    </location>
</feature>
<dbReference type="InterPro" id="IPR001915">
    <property type="entry name" value="Peptidase_M48"/>
</dbReference>
<keyword evidence="3 6" id="KW-0378">Hydrolase</keyword>
<evidence type="ECO:0000256" key="1">
    <source>
        <dbReference type="ARBA" id="ARBA00022670"/>
    </source>
</evidence>
<comment type="cofactor">
    <cofactor evidence="6">
        <name>Zn(2+)</name>
        <dbReference type="ChEBI" id="CHEBI:29105"/>
    </cofactor>
    <text evidence="6">Binds 1 zinc ion per subunit.</text>
</comment>